<name>A0A383CK49_9ZZZZ</name>
<evidence type="ECO:0000313" key="1">
    <source>
        <dbReference type="EMBL" id="SVE32403.1"/>
    </source>
</evidence>
<dbReference type="EMBL" id="UINC01209402">
    <property type="protein sequence ID" value="SVE32403.1"/>
    <property type="molecule type" value="Genomic_DNA"/>
</dbReference>
<sequence>MKEKNKRMKEMTKLTFENVPEWTYWRNPKTGTILTLGIFRNNGYENNPNHLSMSTSNTRNELTYWYTWDEIVEKFEYLGECDSNDFYKNVLANKRLYREFKLAKSRLPYLRGAVKREPDAGHDVDLEK</sequence>
<protein>
    <submittedName>
        <fullName evidence="1">Uncharacterized protein</fullName>
    </submittedName>
</protein>
<gene>
    <name evidence="1" type="ORF">METZ01_LOCUS485257</name>
</gene>
<feature type="non-terminal residue" evidence="1">
    <location>
        <position position="128"/>
    </location>
</feature>
<reference evidence="1" key="1">
    <citation type="submission" date="2018-05" db="EMBL/GenBank/DDBJ databases">
        <authorList>
            <person name="Lanie J.A."/>
            <person name="Ng W.-L."/>
            <person name="Kazmierczak K.M."/>
            <person name="Andrzejewski T.M."/>
            <person name="Davidsen T.M."/>
            <person name="Wayne K.J."/>
            <person name="Tettelin H."/>
            <person name="Glass J.I."/>
            <person name="Rusch D."/>
            <person name="Podicherti R."/>
            <person name="Tsui H.-C.T."/>
            <person name="Winkler M.E."/>
        </authorList>
    </citation>
    <scope>NUCLEOTIDE SEQUENCE</scope>
</reference>
<proteinExistence type="predicted"/>
<dbReference type="AlphaFoldDB" id="A0A383CK49"/>
<accession>A0A383CK49</accession>
<organism evidence="1">
    <name type="scientific">marine metagenome</name>
    <dbReference type="NCBI Taxonomy" id="408172"/>
    <lineage>
        <taxon>unclassified sequences</taxon>
        <taxon>metagenomes</taxon>
        <taxon>ecological metagenomes</taxon>
    </lineage>
</organism>